<name>A0A5C5YFD5_9BACT</name>
<dbReference type="Pfam" id="PF14358">
    <property type="entry name" value="DUF4405"/>
    <property type="match status" value="1"/>
</dbReference>
<keyword evidence="2" id="KW-1133">Transmembrane helix</keyword>
<evidence type="ECO:0000256" key="1">
    <source>
        <dbReference type="SAM" id="MobiDB-lite"/>
    </source>
</evidence>
<accession>A0A5C5YFD5</accession>
<feature type="region of interest" description="Disordered" evidence="1">
    <location>
        <begin position="117"/>
        <end position="144"/>
    </location>
</feature>
<feature type="transmembrane region" description="Helical" evidence="2">
    <location>
        <begin position="93"/>
        <end position="112"/>
    </location>
</feature>
<organism evidence="4 5">
    <name type="scientific">Posidoniimonas polymericola</name>
    <dbReference type="NCBI Taxonomy" id="2528002"/>
    <lineage>
        <taxon>Bacteria</taxon>
        <taxon>Pseudomonadati</taxon>
        <taxon>Planctomycetota</taxon>
        <taxon>Planctomycetia</taxon>
        <taxon>Pirellulales</taxon>
        <taxon>Lacipirellulaceae</taxon>
        <taxon>Posidoniimonas</taxon>
    </lineage>
</organism>
<keyword evidence="2" id="KW-0812">Transmembrane</keyword>
<keyword evidence="5" id="KW-1185">Reference proteome</keyword>
<feature type="transmembrane region" description="Helical" evidence="2">
    <location>
        <begin position="52"/>
        <end position="73"/>
    </location>
</feature>
<evidence type="ECO:0000313" key="4">
    <source>
        <dbReference type="EMBL" id="TWT73718.1"/>
    </source>
</evidence>
<gene>
    <name evidence="4" type="ORF">Pla123a_36110</name>
</gene>
<dbReference type="RefSeq" id="WP_146589462.1">
    <property type="nucleotide sequence ID" value="NZ_SJPO01000009.1"/>
</dbReference>
<evidence type="ECO:0000313" key="5">
    <source>
        <dbReference type="Proteomes" id="UP000318478"/>
    </source>
</evidence>
<reference evidence="4 5" key="1">
    <citation type="submission" date="2019-02" db="EMBL/GenBank/DDBJ databases">
        <title>Deep-cultivation of Planctomycetes and their phenomic and genomic characterization uncovers novel biology.</title>
        <authorList>
            <person name="Wiegand S."/>
            <person name="Jogler M."/>
            <person name="Boedeker C."/>
            <person name="Pinto D."/>
            <person name="Vollmers J."/>
            <person name="Rivas-Marin E."/>
            <person name="Kohn T."/>
            <person name="Peeters S.H."/>
            <person name="Heuer A."/>
            <person name="Rast P."/>
            <person name="Oberbeckmann S."/>
            <person name="Bunk B."/>
            <person name="Jeske O."/>
            <person name="Meyerdierks A."/>
            <person name="Storesund J.E."/>
            <person name="Kallscheuer N."/>
            <person name="Luecker S."/>
            <person name="Lage O.M."/>
            <person name="Pohl T."/>
            <person name="Merkel B.J."/>
            <person name="Hornburger P."/>
            <person name="Mueller R.-W."/>
            <person name="Bruemmer F."/>
            <person name="Labrenz M."/>
            <person name="Spormann A.M."/>
            <person name="Op Den Camp H."/>
            <person name="Overmann J."/>
            <person name="Amann R."/>
            <person name="Jetten M.S.M."/>
            <person name="Mascher T."/>
            <person name="Medema M.H."/>
            <person name="Devos D.P."/>
            <person name="Kaster A.-K."/>
            <person name="Ovreas L."/>
            <person name="Rohde M."/>
            <person name="Galperin M.Y."/>
            <person name="Jogler C."/>
        </authorList>
    </citation>
    <scope>NUCLEOTIDE SEQUENCE [LARGE SCALE GENOMIC DNA]</scope>
    <source>
        <strain evidence="4 5">Pla123a</strain>
    </source>
</reference>
<proteinExistence type="predicted"/>
<sequence length="205" mass="21957">MKRTNVNFLIDLAAFVEVAFLASTGLLVRYVLPPGSGRMATVWGLDRHGWGGVHFWIAAAFGATLLVHLALHWKWIVCTVKGARSRYPAERKLAGAIACAVIVVAAALPLLAPVERSPGGPAEHDQYAAAPAAEAPPAEHDDAGIRGSMTLADVAQLTGVQLTELKRRLGLADSVGPDEQLGRLRRQYGFQMQDVRDIATGQPPH</sequence>
<dbReference type="AlphaFoldDB" id="A0A5C5YFD5"/>
<protein>
    <recommendedName>
        <fullName evidence="3">Flavinylation-associated cytochrome domain-containing protein</fullName>
    </recommendedName>
</protein>
<feature type="domain" description="Flavinylation-associated cytochrome" evidence="3">
    <location>
        <begin position="9"/>
        <end position="73"/>
    </location>
</feature>
<evidence type="ECO:0000259" key="3">
    <source>
        <dbReference type="Pfam" id="PF14358"/>
    </source>
</evidence>
<dbReference type="InterPro" id="IPR025517">
    <property type="entry name" value="DUF4405"/>
</dbReference>
<dbReference type="Proteomes" id="UP000318478">
    <property type="component" value="Unassembled WGS sequence"/>
</dbReference>
<dbReference type="EMBL" id="SJPO01000009">
    <property type="protein sequence ID" value="TWT73718.1"/>
    <property type="molecule type" value="Genomic_DNA"/>
</dbReference>
<comment type="caution">
    <text evidence="4">The sequence shown here is derived from an EMBL/GenBank/DDBJ whole genome shotgun (WGS) entry which is preliminary data.</text>
</comment>
<evidence type="ECO:0000256" key="2">
    <source>
        <dbReference type="SAM" id="Phobius"/>
    </source>
</evidence>
<feature type="transmembrane region" description="Helical" evidence="2">
    <location>
        <begin position="12"/>
        <end position="32"/>
    </location>
</feature>
<keyword evidence="2" id="KW-0472">Membrane</keyword>
<feature type="compositionally biased region" description="Low complexity" evidence="1">
    <location>
        <begin position="127"/>
        <end position="136"/>
    </location>
</feature>
<dbReference type="OrthoDB" id="5421399at2"/>